<dbReference type="FunFam" id="3.40.605.10:FF:000005">
    <property type="entry name" value="Succinate-semialdehyde dehydrogenase I"/>
    <property type="match status" value="1"/>
</dbReference>
<proteinExistence type="inferred from homology"/>
<sequence length="478" mass="52129">MLKPLGVAVPTEALIGGAWRRLGRRFPVVSPATGERVAEVADCGEEEAREALEEAVLAFPAWSCATAYERAQVLRRWYERILEHKEPLARLMALEMGKPLKEGRAEVAYAAGFVEWYAEEAKRVYGETVPSQFPHKRILVRYEPVGPVYGITPWNFPAAMVTRKVAPALAAGCTFVLKPAEESPLTALYLAKLFLEAGGPPGVFQVLPTSRPAEVSRPFLEDERVRKLTFTGSTEVGVRLYEEAAKTLKRVSLELGGGAPVLVFADADLDRAVEETLRAKFRNAGESCVAANRIFVQAEVAEAFAEAYARRVQALKVGDPLSEETDIGPLVNEAALRKVRTHVEDALAKGARLVAGGEAKGLFFAPTVLLDVKPESLLFREETFGPVAPLTVFREEEEAVRWANGFPVGLAAYVFTRDLSRAFRVAEALEYGIVGVNDGVPSTPQAPFGGVKRSGLGREGGKWGLLEYLEVKYVSLGL</sequence>
<evidence type="ECO:0000313" key="4">
    <source>
        <dbReference type="EMBL" id="RTI13679.1"/>
    </source>
</evidence>
<dbReference type="GO" id="GO:0009013">
    <property type="term" value="F:succinate-semialdehyde dehydrogenase [NAD(P)+] activity"/>
    <property type="evidence" value="ECO:0007669"/>
    <property type="project" value="UniProtKB-EC"/>
</dbReference>
<gene>
    <name evidence="4" type="primary">gabD</name>
    <name evidence="4" type="ORF">CSW23_13180</name>
</gene>
<evidence type="ECO:0000313" key="5">
    <source>
        <dbReference type="Proteomes" id="UP000288073"/>
    </source>
</evidence>
<dbReference type="Gene3D" id="3.40.309.10">
    <property type="entry name" value="Aldehyde Dehydrogenase, Chain A, domain 2"/>
    <property type="match status" value="1"/>
</dbReference>
<dbReference type="AlphaFoldDB" id="A0A430UWJ4"/>
<dbReference type="Proteomes" id="UP000288073">
    <property type="component" value="Unassembled WGS sequence"/>
</dbReference>
<dbReference type="PANTHER" id="PTHR43353:SF5">
    <property type="entry name" value="SUCCINATE-SEMIALDEHYDE DEHYDROGENASE, MITOCHONDRIAL"/>
    <property type="match status" value="1"/>
</dbReference>
<protein>
    <submittedName>
        <fullName evidence="4">Succinate-semialdehyde dehydrogenase (NADP(+))</fullName>
        <ecNumber evidence="4">1.2.1.16</ecNumber>
    </submittedName>
</protein>
<dbReference type="InterPro" id="IPR016160">
    <property type="entry name" value="Ald_DH_CS_CYS"/>
</dbReference>
<dbReference type="InterPro" id="IPR016162">
    <property type="entry name" value="Ald_DH_N"/>
</dbReference>
<comment type="similarity">
    <text evidence="1">Belongs to the aldehyde dehydrogenase family.</text>
</comment>
<keyword evidence="2 4" id="KW-0560">Oxidoreductase</keyword>
<dbReference type="InterPro" id="IPR015590">
    <property type="entry name" value="Aldehyde_DH_dom"/>
</dbReference>
<dbReference type="SUPFAM" id="SSF53720">
    <property type="entry name" value="ALDH-like"/>
    <property type="match status" value="1"/>
</dbReference>
<dbReference type="FunFam" id="3.40.605.10:FF:000026">
    <property type="entry name" value="Aldehyde dehydrogenase, putative"/>
    <property type="match status" value="1"/>
</dbReference>
<dbReference type="Gene3D" id="3.40.605.10">
    <property type="entry name" value="Aldehyde Dehydrogenase, Chain A, domain 1"/>
    <property type="match status" value="1"/>
</dbReference>
<comment type="caution">
    <text evidence="4">The sequence shown here is derived from an EMBL/GenBank/DDBJ whole genome shotgun (WGS) entry which is preliminary data.</text>
</comment>
<name>A0A430UWJ4_THESC</name>
<dbReference type="FunFam" id="3.40.309.10:FF:000004">
    <property type="entry name" value="Succinate-semialdehyde dehydrogenase I"/>
    <property type="match status" value="1"/>
</dbReference>
<dbReference type="RefSeq" id="WP_126207089.1">
    <property type="nucleotide sequence ID" value="NZ_PEMF01000419.1"/>
</dbReference>
<dbReference type="Pfam" id="PF00171">
    <property type="entry name" value="Aldedh"/>
    <property type="match status" value="1"/>
</dbReference>
<dbReference type="PANTHER" id="PTHR43353">
    <property type="entry name" value="SUCCINATE-SEMIALDEHYDE DEHYDROGENASE, MITOCHONDRIAL"/>
    <property type="match status" value="1"/>
</dbReference>
<feature type="domain" description="Aldehyde dehydrogenase" evidence="3">
    <location>
        <begin position="24"/>
        <end position="474"/>
    </location>
</feature>
<evidence type="ECO:0000256" key="1">
    <source>
        <dbReference type="ARBA" id="ARBA00009986"/>
    </source>
</evidence>
<evidence type="ECO:0000259" key="3">
    <source>
        <dbReference type="Pfam" id="PF00171"/>
    </source>
</evidence>
<reference evidence="4 5" key="1">
    <citation type="journal article" date="2019" name="Extremophiles">
        <title>Biogeography of thermophiles and predominance of Thermus scotoductus in domestic water heaters.</title>
        <authorList>
            <person name="Wilpiszeski R.L."/>
            <person name="Zhang Z."/>
            <person name="House C.H."/>
        </authorList>
    </citation>
    <scope>NUCLEOTIDE SEQUENCE [LARGE SCALE GENOMIC DNA]</scope>
    <source>
        <strain evidence="4 5">10_S10</strain>
    </source>
</reference>
<dbReference type="CDD" id="cd07103">
    <property type="entry name" value="ALDH_F5_SSADH_GabD"/>
    <property type="match status" value="1"/>
</dbReference>
<dbReference type="InterPro" id="IPR016161">
    <property type="entry name" value="Ald_DH/histidinol_DH"/>
</dbReference>
<organism evidence="4 5">
    <name type="scientific">Thermus scotoductus</name>
    <dbReference type="NCBI Taxonomy" id="37636"/>
    <lineage>
        <taxon>Bacteria</taxon>
        <taxon>Thermotogati</taxon>
        <taxon>Deinococcota</taxon>
        <taxon>Deinococci</taxon>
        <taxon>Thermales</taxon>
        <taxon>Thermaceae</taxon>
        <taxon>Thermus</taxon>
    </lineage>
</organism>
<dbReference type="InterPro" id="IPR016163">
    <property type="entry name" value="Ald_DH_C"/>
</dbReference>
<accession>A0A430UWJ4</accession>
<dbReference type="InterPro" id="IPR050740">
    <property type="entry name" value="Aldehyde_DH_Superfamily"/>
</dbReference>
<dbReference type="EMBL" id="PEMN01000392">
    <property type="protein sequence ID" value="RTI13679.1"/>
    <property type="molecule type" value="Genomic_DNA"/>
</dbReference>
<evidence type="ECO:0000256" key="2">
    <source>
        <dbReference type="ARBA" id="ARBA00023002"/>
    </source>
</evidence>
<dbReference type="PROSITE" id="PS00070">
    <property type="entry name" value="ALDEHYDE_DEHYDR_CYS"/>
    <property type="match status" value="1"/>
</dbReference>
<dbReference type="EC" id="1.2.1.16" evidence="4"/>